<dbReference type="AlphaFoldDB" id="A0A7X5JBG6"/>
<dbReference type="GO" id="GO:0019634">
    <property type="term" value="P:organic phosphonate metabolic process"/>
    <property type="evidence" value="ECO:0007669"/>
    <property type="project" value="UniProtKB-UniRule"/>
</dbReference>
<dbReference type="EC" id="2.7.4.23" evidence="6"/>
<dbReference type="InterPro" id="IPR027417">
    <property type="entry name" value="P-loop_NTPase"/>
</dbReference>
<evidence type="ECO:0000256" key="2">
    <source>
        <dbReference type="ARBA" id="ARBA00005069"/>
    </source>
</evidence>
<proteinExistence type="inferred from homology"/>
<evidence type="ECO:0000313" key="9">
    <source>
        <dbReference type="Proteomes" id="UP000586722"/>
    </source>
</evidence>
<dbReference type="InterPro" id="IPR008145">
    <property type="entry name" value="GK/Ca_channel_bsu"/>
</dbReference>
<keyword evidence="9" id="KW-1185">Reference proteome</keyword>
<dbReference type="HAMAP" id="MF_00836">
    <property type="entry name" value="PhnN"/>
    <property type="match status" value="1"/>
</dbReference>
<comment type="function">
    <text evidence="6">Catalyzes the phosphorylation of ribose 1,5-bisphosphate to 5-phospho-D-ribosyl alpha-1-diphosphate (PRPP).</text>
</comment>
<dbReference type="PANTHER" id="PTHR23117:SF8">
    <property type="entry name" value="RIBOSE 1,5-BISPHOSPHATE PHOSPHOKINASE PHNN"/>
    <property type="match status" value="1"/>
</dbReference>
<dbReference type="GO" id="GO:0005524">
    <property type="term" value="F:ATP binding"/>
    <property type="evidence" value="ECO:0007669"/>
    <property type="project" value="UniProtKB-KW"/>
</dbReference>
<keyword evidence="5 6" id="KW-0067">ATP-binding</keyword>
<accession>A0A7X5JBG6</accession>
<reference evidence="8 9" key="1">
    <citation type="submission" date="2020-01" db="EMBL/GenBank/DDBJ databases">
        <authorList>
            <person name="Peng S.Y."/>
            <person name="Li J."/>
            <person name="Wang M."/>
            <person name="Wang L."/>
            <person name="Wang C.Q."/>
            <person name="Wang J.R."/>
        </authorList>
    </citation>
    <scope>NUCLEOTIDE SEQUENCE [LARGE SCALE GENOMIC DNA]</scope>
    <source>
        <strain evidence="8 9">XCT-53</strain>
    </source>
</reference>
<dbReference type="NCBIfam" id="TIGR02322">
    <property type="entry name" value="phosphon_PhnN"/>
    <property type="match status" value="1"/>
</dbReference>
<comment type="pathway">
    <text evidence="2 6">Metabolic intermediate biosynthesis; 5-phospho-alpha-D-ribose 1-diphosphate biosynthesis; 5-phospho-alpha-D-ribose 1-diphosphate from D-ribose 5-phosphate (route II): step 3/3.</text>
</comment>
<dbReference type="UniPathway" id="UPA00087">
    <property type="reaction ID" value="UER00175"/>
</dbReference>
<dbReference type="GO" id="GO:0033863">
    <property type="term" value="F:ribose 1,5-bisphosphate phosphokinase activity"/>
    <property type="evidence" value="ECO:0007669"/>
    <property type="project" value="UniProtKB-UniRule"/>
</dbReference>
<keyword evidence="4 6" id="KW-0547">Nucleotide-binding</keyword>
<dbReference type="Gene3D" id="3.40.50.300">
    <property type="entry name" value="P-loop containing nucleotide triphosphate hydrolases"/>
    <property type="match status" value="1"/>
</dbReference>
<dbReference type="Proteomes" id="UP000586722">
    <property type="component" value="Unassembled WGS sequence"/>
</dbReference>
<evidence type="ECO:0000313" key="8">
    <source>
        <dbReference type="EMBL" id="NBN80476.1"/>
    </source>
</evidence>
<dbReference type="InterPro" id="IPR012699">
    <property type="entry name" value="PhnN"/>
</dbReference>
<dbReference type="GO" id="GO:0005829">
    <property type="term" value="C:cytosol"/>
    <property type="evidence" value="ECO:0007669"/>
    <property type="project" value="TreeGrafter"/>
</dbReference>
<evidence type="ECO:0000256" key="6">
    <source>
        <dbReference type="HAMAP-Rule" id="MF_00836"/>
    </source>
</evidence>
<dbReference type="GO" id="GO:0006015">
    <property type="term" value="P:5-phosphoribose 1-diphosphate biosynthetic process"/>
    <property type="evidence" value="ECO:0007669"/>
    <property type="project" value="UniProtKB-UniRule"/>
</dbReference>
<protein>
    <recommendedName>
        <fullName evidence="6">Ribose 1,5-bisphosphate phosphokinase PhnN</fullName>
        <ecNumber evidence="6">2.7.4.23</ecNumber>
    </recommendedName>
    <alternativeName>
        <fullName evidence="6">Ribose 1,5-bisphosphokinase</fullName>
    </alternativeName>
</protein>
<comment type="catalytic activity">
    <reaction evidence="1 6">
        <text>alpha-D-ribose 1,5-bisphosphate + ATP = 5-phospho-alpha-D-ribose 1-diphosphate + ADP</text>
        <dbReference type="Rhea" id="RHEA:20109"/>
        <dbReference type="ChEBI" id="CHEBI:30616"/>
        <dbReference type="ChEBI" id="CHEBI:58017"/>
        <dbReference type="ChEBI" id="CHEBI:68688"/>
        <dbReference type="ChEBI" id="CHEBI:456216"/>
        <dbReference type="EC" id="2.7.4.23"/>
    </reaction>
</comment>
<evidence type="ECO:0000256" key="4">
    <source>
        <dbReference type="ARBA" id="ARBA00022741"/>
    </source>
</evidence>
<organism evidence="8 9">
    <name type="scientific">Pannonibacter tanglangensis</name>
    <dbReference type="NCBI Taxonomy" id="2750084"/>
    <lineage>
        <taxon>Bacteria</taxon>
        <taxon>Pseudomonadati</taxon>
        <taxon>Pseudomonadota</taxon>
        <taxon>Alphaproteobacteria</taxon>
        <taxon>Hyphomicrobiales</taxon>
        <taxon>Stappiaceae</taxon>
        <taxon>Pannonibacter</taxon>
    </lineage>
</organism>
<evidence type="ECO:0000259" key="7">
    <source>
        <dbReference type="SMART" id="SM00072"/>
    </source>
</evidence>
<comment type="similarity">
    <text evidence="6">Belongs to the ribose 1,5-bisphosphokinase family.</text>
</comment>
<gene>
    <name evidence="6 8" type="primary">phnN</name>
    <name evidence="8" type="ORF">GWI72_19545</name>
</gene>
<dbReference type="Pfam" id="PF13238">
    <property type="entry name" value="AAA_18"/>
    <property type="match status" value="1"/>
</dbReference>
<evidence type="ECO:0000256" key="1">
    <source>
        <dbReference type="ARBA" id="ARBA00000373"/>
    </source>
</evidence>
<comment type="caution">
    <text evidence="8">The sequence shown here is derived from an EMBL/GenBank/DDBJ whole genome shotgun (WGS) entry which is preliminary data.</text>
</comment>
<dbReference type="PANTHER" id="PTHR23117">
    <property type="entry name" value="GUANYLATE KINASE-RELATED"/>
    <property type="match status" value="1"/>
</dbReference>
<name>A0A7X5JBG6_9HYPH</name>
<dbReference type="EMBL" id="JAABLQ010000004">
    <property type="protein sequence ID" value="NBN80476.1"/>
    <property type="molecule type" value="Genomic_DNA"/>
</dbReference>
<sequence>MDSLETGRRAPVGPGRLILVVGPSGAGKDTLMNALRADLSADPRFVFTRRLITRAADGATEDHDVIDRAEYDRRCACGEVALAWEAHGLGYILPPSVDTAVRQGLTVIANGARRALPLAQAKYAHVRVLLITAPREILAERLAARGRETREQIEARLDQADLDMPGIDGLIRIDNTGTIAESVALMRQALAVPAAPVRA</sequence>
<evidence type="ECO:0000256" key="5">
    <source>
        <dbReference type="ARBA" id="ARBA00022840"/>
    </source>
</evidence>
<dbReference type="SMART" id="SM00072">
    <property type="entry name" value="GuKc"/>
    <property type="match status" value="1"/>
</dbReference>
<feature type="domain" description="Guanylate kinase/L-type calcium channel beta subunit" evidence="7">
    <location>
        <begin position="14"/>
        <end position="191"/>
    </location>
</feature>
<evidence type="ECO:0000256" key="3">
    <source>
        <dbReference type="ARBA" id="ARBA00022679"/>
    </source>
</evidence>
<keyword evidence="3 6" id="KW-0808">Transferase</keyword>
<dbReference type="SUPFAM" id="SSF52540">
    <property type="entry name" value="P-loop containing nucleoside triphosphate hydrolases"/>
    <property type="match status" value="1"/>
</dbReference>
<feature type="binding site" evidence="6">
    <location>
        <begin position="22"/>
        <end position="29"/>
    </location>
    <ligand>
        <name>ATP</name>
        <dbReference type="ChEBI" id="CHEBI:30616"/>
    </ligand>
</feature>